<dbReference type="EMBL" id="CP017623">
    <property type="protein sequence ID" value="AOW26221.1"/>
    <property type="molecule type" value="Genomic_DNA"/>
</dbReference>
<keyword evidence="3" id="KW-0812">Transmembrane</keyword>
<keyword evidence="1" id="KW-0175">Coiled coil</keyword>
<evidence type="ECO:0000313" key="4">
    <source>
        <dbReference type="CGD" id="CAL0000188506"/>
    </source>
</evidence>
<keyword evidence="6" id="KW-1185">Reference proteome</keyword>
<evidence type="ECO:0000313" key="6">
    <source>
        <dbReference type="Proteomes" id="UP000000559"/>
    </source>
</evidence>
<organism evidence="5 6">
    <name type="scientific">Candida albicans (strain SC5314 / ATCC MYA-2876)</name>
    <name type="common">Yeast</name>
    <dbReference type="NCBI Taxonomy" id="237561"/>
    <lineage>
        <taxon>Eukaryota</taxon>
        <taxon>Fungi</taxon>
        <taxon>Dikarya</taxon>
        <taxon>Ascomycota</taxon>
        <taxon>Saccharomycotina</taxon>
        <taxon>Pichiomycetes</taxon>
        <taxon>Debaryomycetaceae</taxon>
        <taxon>Candida/Lodderomyces clade</taxon>
        <taxon>Candida</taxon>
    </lineage>
</organism>
<dbReference type="OrthoDB" id="4021649at2759"/>
<dbReference type="eggNOG" id="ENOG502T045">
    <property type="taxonomic scope" value="Eukaryota"/>
</dbReference>
<feature type="region of interest" description="Disordered" evidence="2">
    <location>
        <begin position="1"/>
        <end position="21"/>
    </location>
</feature>
<dbReference type="InParanoid" id="A0A1D8PDK2"/>
<evidence type="ECO:0000256" key="2">
    <source>
        <dbReference type="SAM" id="MobiDB-lite"/>
    </source>
</evidence>
<feature type="compositionally biased region" description="Low complexity" evidence="2">
    <location>
        <begin position="1"/>
        <end position="16"/>
    </location>
</feature>
<evidence type="ECO:0000256" key="3">
    <source>
        <dbReference type="SAM" id="Phobius"/>
    </source>
</evidence>
<reference evidence="5 6" key="3">
    <citation type="journal article" date="2013" name="Genome Biol.">
        <title>Assembly of a phased diploid Candida albicans genome facilitates allele-specific measurements and provides a simple model for repeat and indel structure.</title>
        <authorList>
            <person name="Muzzey D."/>
            <person name="Schwartz K."/>
            <person name="Weissman J.S."/>
            <person name="Sherlock G."/>
        </authorList>
    </citation>
    <scope>NUCLEOTIDE SEQUENCE [LARGE SCALE GENOMIC DNA]</scope>
    <source>
        <strain evidence="6">SC5314 / ATCC MYA-2876</strain>
    </source>
</reference>
<dbReference type="RefSeq" id="XP_715848.2">
    <property type="nucleotide sequence ID" value="XM_710755.2"/>
</dbReference>
<feature type="compositionally biased region" description="Basic residues" evidence="2">
    <location>
        <begin position="585"/>
        <end position="598"/>
    </location>
</feature>
<dbReference type="CGD" id="CAL0000188506">
    <property type="gene designation" value="orf19.8043"/>
</dbReference>
<gene>
    <name evidence="5" type="ordered locus">CAALFM_C105520WA</name>
    <name evidence="4" type="ordered locus">orf19.8043</name>
</gene>
<keyword evidence="3" id="KW-1133">Transmembrane helix</keyword>
<name>A0A1D8PDK2_CANAL</name>
<evidence type="ECO:0000256" key="1">
    <source>
        <dbReference type="SAM" id="Coils"/>
    </source>
</evidence>
<sequence length="691" mass="78765">MNSSATTTSTIANPPSLNSGVYSHISSEKMSQTSNKSPSPPQLFPQMQKLSQSNQSQDVLFKIFTYTIIILPTLTSILFPIKTTMPPSEHAGNLIIDLLTVLLLSLVVKHTIEWPYNWLRQLQKTKVMLLQDMNRENTDKTILLVRKIYTFEIIALISCLVSCIFSSILLIWTRQYTIIDQKRKKVVFNNVNIALLQFWSLFRVIITFTDSLQQSSMHTNHLSWETPQLKNWYQDLSHYFLPNASNQILLDHLQQHNRQFDQLKMDLISLQNELEEKKSLSNDSRESSFTPFPLNMSPTLLSPNPSVNLSPTNSRNYVSFPFKAPPSSESPVSSPPVPKRKSSTMKSSSKKSQLNTIIEEDDSTLYDSKENTFTNFDEIIPGIGITTRPPTLLDEIRSMVTSVRREVSFLDIIKHPNAVCNLLLKEFAPLLNHNFELGEYDIVRIVATEIFNNYLHKLVHDIREELGKYWNYPLYFVKKAVIFFALRLPIYAISLYFRVSFYVPWVLFRMLVLEPIVQIGNLMLMVFKFALLTITTMTPKLTMSAPVSTSSPFPSPLSTPSSYSSSLSSSLPPSPKTSEKSSKIITKKSQKKSSHSNQKKSVVVPRVAKETVTSKFAMKPFHLSPILADSMTFENGVNNNYNNNNNNHTRSRKKINLQSIDTIPEEPNTISGGKKHGRFYKYSNSLALYDD</sequence>
<feature type="transmembrane region" description="Helical" evidence="3">
    <location>
        <begin position="59"/>
        <end position="79"/>
    </location>
</feature>
<reference evidence="5 6" key="1">
    <citation type="journal article" date="2004" name="Proc. Natl. Acad. Sci. U.S.A.">
        <title>The diploid genome sequence of Candida albicans.</title>
        <authorList>
            <person name="Jones T."/>
            <person name="Federspiel N.A."/>
            <person name="Chibana H."/>
            <person name="Dungan J."/>
            <person name="Kalman S."/>
            <person name="Magee B.B."/>
            <person name="Newport G."/>
            <person name="Thorstenson Y.R."/>
            <person name="Agabian N."/>
            <person name="Magee P.T."/>
            <person name="Davis R.W."/>
            <person name="Scherer S."/>
        </authorList>
    </citation>
    <scope>NUCLEOTIDE SEQUENCE [LARGE SCALE GENOMIC DNA]</scope>
    <source>
        <strain evidence="6">SC5314 / ATCC MYA-2876</strain>
    </source>
</reference>
<dbReference type="GeneID" id="3642505"/>
<feature type="transmembrane region" description="Helical" evidence="3">
    <location>
        <begin position="480"/>
        <end position="503"/>
    </location>
</feature>
<reference evidence="5 6" key="2">
    <citation type="journal article" date="2007" name="Genome Biol.">
        <title>Assembly of the Candida albicans genome into sixteen supercontigs aligned on the eight chromosomes.</title>
        <authorList>
            <person name="van het Hoog M."/>
            <person name="Rast T.J."/>
            <person name="Martchenko M."/>
            <person name="Grindle S."/>
            <person name="Dignard D."/>
            <person name="Hogues H."/>
            <person name="Cuomo C."/>
            <person name="Berriman M."/>
            <person name="Scherer S."/>
            <person name="Magee B.B."/>
            <person name="Whiteway M."/>
            <person name="Chibana H."/>
            <person name="Nantel A."/>
            <person name="Magee P.T."/>
        </authorList>
    </citation>
    <scope>GENOME REANNOTATION</scope>
    <source>
        <strain evidence="6">SC5314 / ATCC MYA-2876</strain>
    </source>
</reference>
<feature type="transmembrane region" description="Helical" evidence="3">
    <location>
        <begin position="153"/>
        <end position="173"/>
    </location>
</feature>
<feature type="region of interest" description="Disordered" evidence="2">
    <location>
        <begin position="564"/>
        <end position="604"/>
    </location>
</feature>
<dbReference type="AlphaFoldDB" id="A0A1D8PDK2"/>
<evidence type="ECO:0000313" key="5">
    <source>
        <dbReference type="EMBL" id="AOW26221.1"/>
    </source>
</evidence>
<feature type="coiled-coil region" evidence="1">
    <location>
        <begin position="253"/>
        <end position="280"/>
    </location>
</feature>
<keyword evidence="3" id="KW-0472">Membrane</keyword>
<feature type="transmembrane region" description="Helical" evidence="3">
    <location>
        <begin position="515"/>
        <end position="534"/>
    </location>
</feature>
<feature type="region of interest" description="Disordered" evidence="2">
    <location>
        <begin position="320"/>
        <end position="354"/>
    </location>
</feature>
<dbReference type="Proteomes" id="UP000000559">
    <property type="component" value="Chromosome 1"/>
</dbReference>
<proteinExistence type="predicted"/>
<accession>A0A1D8PDK2</accession>
<protein>
    <submittedName>
        <fullName evidence="5">Uncharacterized protein</fullName>
    </submittedName>
</protein>
<dbReference type="KEGG" id="cal:CAALFM_C105520WA"/>
<dbReference type="VEuPathDB" id="FungiDB:C1_05520W_A"/>